<dbReference type="OrthoDB" id="9804698at2"/>
<dbReference type="AlphaFoldDB" id="Q97FZ8"/>
<organism evidence="7 8">
    <name type="scientific">Clostridium acetobutylicum (strain ATCC 824 / DSM 792 / JCM 1419 / IAM 19013 / LMG 5710 / NBRC 13948 / NRRL B-527 / VKM B-1787 / 2291 / W)</name>
    <dbReference type="NCBI Taxonomy" id="272562"/>
    <lineage>
        <taxon>Bacteria</taxon>
        <taxon>Bacillati</taxon>
        <taxon>Bacillota</taxon>
        <taxon>Clostridia</taxon>
        <taxon>Eubacteriales</taxon>
        <taxon>Clostridiaceae</taxon>
        <taxon>Clostridium</taxon>
    </lineage>
</organism>
<dbReference type="InterPro" id="IPR007115">
    <property type="entry name" value="6-PTP_synth/QueD"/>
</dbReference>
<name>Q97FZ8_CLOAB</name>
<dbReference type="SUPFAM" id="SSF55620">
    <property type="entry name" value="Tetrahydrobiopterin biosynthesis enzymes-like"/>
    <property type="match status" value="1"/>
</dbReference>
<keyword evidence="8" id="KW-1185">Reference proteome</keyword>
<dbReference type="InterPro" id="IPR038418">
    <property type="entry name" value="6-PTP_synth/QueD_sf"/>
</dbReference>
<dbReference type="Pfam" id="PF01242">
    <property type="entry name" value="PTPS"/>
    <property type="match status" value="1"/>
</dbReference>
<protein>
    <recommendedName>
        <fullName evidence="4">6-carboxy-5,6,7,8-tetrahydropterin synthase</fullName>
        <ecNumber evidence="3">4.1.2.50</ecNumber>
    </recommendedName>
    <alternativeName>
        <fullName evidence="5">Queuosine biosynthesis protein QueD</fullName>
    </alternativeName>
</protein>
<evidence type="ECO:0000256" key="4">
    <source>
        <dbReference type="ARBA" id="ARBA00018141"/>
    </source>
</evidence>
<evidence type="ECO:0000313" key="8">
    <source>
        <dbReference type="Proteomes" id="UP000000814"/>
    </source>
</evidence>
<comment type="similarity">
    <text evidence="2">Belongs to the PTPS family. QueD subfamily.</text>
</comment>
<dbReference type="NCBIfam" id="TIGR03112">
    <property type="entry name" value="6_pyr_pter_rel"/>
    <property type="match status" value="1"/>
</dbReference>
<evidence type="ECO:0000256" key="3">
    <source>
        <dbReference type="ARBA" id="ARBA00012982"/>
    </source>
</evidence>
<dbReference type="eggNOG" id="COG0720">
    <property type="taxonomic scope" value="Bacteria"/>
</dbReference>
<dbReference type="UniPathway" id="UPA00391"/>
<dbReference type="RefSeq" id="WP_010965866.1">
    <property type="nucleotide sequence ID" value="NC_003030.1"/>
</dbReference>
<dbReference type="EC" id="4.1.2.50" evidence="3"/>
<evidence type="ECO:0000256" key="6">
    <source>
        <dbReference type="ARBA" id="ARBA00048807"/>
    </source>
</evidence>
<evidence type="ECO:0000313" key="7">
    <source>
        <dbReference type="EMBL" id="AAK80525.1"/>
    </source>
</evidence>
<dbReference type="GO" id="GO:0070497">
    <property type="term" value="F:6-carboxytetrahydropterin synthase activity"/>
    <property type="evidence" value="ECO:0007669"/>
    <property type="project" value="UniProtKB-EC"/>
</dbReference>
<dbReference type="PATRIC" id="fig|272562.8.peg.2765"/>
<evidence type="ECO:0000256" key="2">
    <source>
        <dbReference type="ARBA" id="ARBA00008900"/>
    </source>
</evidence>
<evidence type="ECO:0000256" key="5">
    <source>
        <dbReference type="ARBA" id="ARBA00031449"/>
    </source>
</evidence>
<dbReference type="InterPro" id="IPR017543">
    <property type="entry name" value="6-PTP_synth-rel_bac"/>
</dbReference>
<sequence>MQYDEYKFKFYLNASHSIFINGVLGEEHPHTWEITIYTIKFHTGFVIFNDVERYVEKYMKKYQDSYINRIEPFITLNPTLENMCKFFKDNMKALLAEKGWILLSIEISETPTRSYVIDLSREAELKYGLNFEKEDILEEAAINKVKELKKLLEKNVKMV</sequence>
<dbReference type="GeneID" id="44999045"/>
<gene>
    <name evidence="7" type="ordered locus">CA_C2576</name>
</gene>
<comment type="catalytic activity">
    <reaction evidence="6">
        <text>7,8-dihydroneopterin 3'-triphosphate + H2O = 6-carboxy-5,6,7,8-tetrahydropterin + triphosphate + acetaldehyde + 2 H(+)</text>
        <dbReference type="Rhea" id="RHEA:27966"/>
        <dbReference type="ChEBI" id="CHEBI:15343"/>
        <dbReference type="ChEBI" id="CHEBI:15377"/>
        <dbReference type="ChEBI" id="CHEBI:15378"/>
        <dbReference type="ChEBI" id="CHEBI:18036"/>
        <dbReference type="ChEBI" id="CHEBI:58462"/>
        <dbReference type="ChEBI" id="CHEBI:61032"/>
        <dbReference type="EC" id="4.1.2.50"/>
    </reaction>
</comment>
<dbReference type="HOGENOM" id="CLU_111016_5_0_9"/>
<dbReference type="Gene3D" id="3.30.479.10">
    <property type="entry name" value="6-pyruvoyl tetrahydropterin synthase/QueD"/>
    <property type="match status" value="1"/>
</dbReference>
<dbReference type="PIR" id="B97217">
    <property type="entry name" value="B97217"/>
</dbReference>
<dbReference type="EMBL" id="AE001437">
    <property type="protein sequence ID" value="AAK80525.1"/>
    <property type="molecule type" value="Genomic_DNA"/>
</dbReference>
<comment type="pathway">
    <text evidence="1">Purine metabolism; 7-cyano-7-deazaguanine biosynthesis.</text>
</comment>
<evidence type="ECO:0000256" key="1">
    <source>
        <dbReference type="ARBA" id="ARBA00005061"/>
    </source>
</evidence>
<accession>Q97FZ8</accession>
<reference evidence="7 8" key="1">
    <citation type="journal article" date="2001" name="J. Bacteriol.">
        <title>Genome sequence and comparative analysis of the solvent-producing bacterium Clostridium acetobutylicum.</title>
        <authorList>
            <person name="Nolling J."/>
            <person name="Breton G."/>
            <person name="Omelchenko M.V."/>
            <person name="Makarova K.S."/>
            <person name="Zeng Q."/>
            <person name="Gibson R."/>
            <person name="Lee H.M."/>
            <person name="Dubois J."/>
            <person name="Qiu D."/>
            <person name="Hitti J."/>
            <person name="Wolf Y.I."/>
            <person name="Tatusov R.L."/>
            <person name="Sabathe F."/>
            <person name="Doucette-Stamm L."/>
            <person name="Soucaille P."/>
            <person name="Daly M.J."/>
            <person name="Bennett G.N."/>
            <person name="Koonin E.V."/>
            <person name="Smith D.R."/>
        </authorList>
    </citation>
    <scope>NUCLEOTIDE SEQUENCE [LARGE SCALE GENOMIC DNA]</scope>
    <source>
        <strain evidence="8">ATCC 824 / DSM 792 / JCM 1419 / LMG 5710 / VKM B-1787</strain>
    </source>
</reference>
<dbReference type="KEGG" id="cac:CA_C2576"/>
<dbReference type="STRING" id="272562.CA_C2576"/>
<dbReference type="Proteomes" id="UP000000814">
    <property type="component" value="Chromosome"/>
</dbReference>
<proteinExistence type="inferred from homology"/>